<dbReference type="Pfam" id="PF09423">
    <property type="entry name" value="PhoD"/>
    <property type="match status" value="1"/>
</dbReference>
<evidence type="ECO:0000259" key="3">
    <source>
        <dbReference type="Pfam" id="PF16655"/>
    </source>
</evidence>
<protein>
    <submittedName>
        <fullName evidence="4">Alkaline phosphatase</fullName>
    </submittedName>
</protein>
<evidence type="ECO:0000313" key="4">
    <source>
        <dbReference type="EMBL" id="AXE81120.1"/>
    </source>
</evidence>
<evidence type="ECO:0000259" key="2">
    <source>
        <dbReference type="Pfam" id="PF09423"/>
    </source>
</evidence>
<feature type="domain" description="PhoD-like phosphatase metallophosphatase" evidence="2">
    <location>
        <begin position="161"/>
        <end position="501"/>
    </location>
</feature>
<dbReference type="PROSITE" id="PS51318">
    <property type="entry name" value="TAT"/>
    <property type="match status" value="1"/>
</dbReference>
<dbReference type="InterPro" id="IPR052900">
    <property type="entry name" value="Phospholipid_Metab_Enz"/>
</dbReference>
<dbReference type="Pfam" id="PF16655">
    <property type="entry name" value="PhoD_N"/>
    <property type="match status" value="1"/>
</dbReference>
<sequence length="532" mass="58909">MPRTDSPFVTRRGFIGAVGAASVLLGTGAVASNTAVAQSRSAARDFPFRVGVGSGDPLPDSVVLWTRLATDPLAPDGSGGMPPRPVAVRWEVAEDERFRRVVKRGTVTATPELGHSVHPEVWGLRPGRVYWYRFRVGGHISQVGRTRTAPSYHARLSSLSFAFVSCANWSDGFFTGYRHLANEDIDLVVHLGDYIYEYGINATGGARKQPMGGEFRPEATDLARYRLQYGLYKSDPDLMAVHAAHPFVATLDDHEVENNWADEFPEASSQSKGELWLPRRAAAFQAYYENLPFRAGSIPGGADMRIYRRLAYGNLVDFNVIDTRQFRDDQPYGDGTHAPGPESTDPAKTMMGFEQEAWLLDNFARSKARWQVIANQVPMAEVDLDPTEAKLLFMDPWDGYAANRRRILGGALERDLDNLVVLSGDRHQNNAGNLLLDYDDERSPIVGSEFVGTSITSSGDGVDMNEWGRTALAANPHMKFFNSQRGYVRCSVTKHEWRSDFQVMPYVSRPDAPISTRATYVIENGVPGVQPA</sequence>
<dbReference type="Gene3D" id="3.60.21.70">
    <property type="entry name" value="PhoD-like phosphatase"/>
    <property type="match status" value="1"/>
</dbReference>
<dbReference type="Proteomes" id="UP000252698">
    <property type="component" value="Chromosome"/>
</dbReference>
<evidence type="ECO:0000256" key="1">
    <source>
        <dbReference type="SAM" id="SignalP"/>
    </source>
</evidence>
<dbReference type="InterPro" id="IPR032093">
    <property type="entry name" value="PhoD_N"/>
</dbReference>
<dbReference type="PANTHER" id="PTHR43606:SF2">
    <property type="entry name" value="ALKALINE PHOSPHATASE FAMILY PROTEIN (AFU_ORTHOLOGUE AFUA_5G03860)"/>
    <property type="match status" value="1"/>
</dbReference>
<dbReference type="InterPro" id="IPR019546">
    <property type="entry name" value="TAT_signal_bac_arc"/>
</dbReference>
<dbReference type="SUPFAM" id="SSF56300">
    <property type="entry name" value="Metallo-dependent phosphatases"/>
    <property type="match status" value="1"/>
</dbReference>
<dbReference type="KEGG" id="sata:C5746_33880"/>
<feature type="chain" id="PRO_5016415014" evidence="1">
    <location>
        <begin position="32"/>
        <end position="532"/>
    </location>
</feature>
<reference evidence="4 5" key="1">
    <citation type="journal article" date="2018" name="Front. Microbiol.">
        <title>Genome Sequencing of Streptomyces atratus SCSIOZH16 and Activation Production of Nocardamine via Metabolic Engineering.</title>
        <authorList>
            <person name="Li Y."/>
            <person name="Zhang C."/>
            <person name="Liu C."/>
            <person name="Ju J."/>
            <person name="Ma J."/>
        </authorList>
    </citation>
    <scope>NUCLEOTIDE SEQUENCE [LARGE SCALE GENOMIC DNA]</scope>
    <source>
        <strain evidence="4 5">SCSIO_ZH16</strain>
    </source>
</reference>
<dbReference type="InterPro" id="IPR006311">
    <property type="entry name" value="TAT_signal"/>
</dbReference>
<dbReference type="RefSeq" id="WP_114247529.1">
    <property type="nucleotide sequence ID" value="NZ_CP027306.1"/>
</dbReference>
<keyword evidence="1" id="KW-0732">Signal</keyword>
<dbReference type="GeneID" id="95523350"/>
<dbReference type="InterPro" id="IPR038607">
    <property type="entry name" value="PhoD-like_sf"/>
</dbReference>
<feature type="domain" description="Phospholipase D N-terminal" evidence="3">
    <location>
        <begin position="51"/>
        <end position="148"/>
    </location>
</feature>
<dbReference type="Gene3D" id="2.60.40.380">
    <property type="entry name" value="Purple acid phosphatase-like, N-terminal"/>
    <property type="match status" value="1"/>
</dbReference>
<dbReference type="CDD" id="cd07389">
    <property type="entry name" value="MPP_PhoD"/>
    <property type="match status" value="1"/>
</dbReference>
<dbReference type="InterPro" id="IPR029052">
    <property type="entry name" value="Metallo-depent_PP-like"/>
</dbReference>
<name>A0A2Z5JL04_STRAR</name>
<dbReference type="AlphaFoldDB" id="A0A2Z5JL04"/>
<organism evidence="4 5">
    <name type="scientific">Streptomyces atratus</name>
    <dbReference type="NCBI Taxonomy" id="1893"/>
    <lineage>
        <taxon>Bacteria</taxon>
        <taxon>Bacillati</taxon>
        <taxon>Actinomycetota</taxon>
        <taxon>Actinomycetes</taxon>
        <taxon>Kitasatosporales</taxon>
        <taxon>Streptomycetaceae</taxon>
        <taxon>Streptomyces</taxon>
    </lineage>
</organism>
<gene>
    <name evidence="4" type="ORF">C5746_33880</name>
</gene>
<dbReference type="PANTHER" id="PTHR43606">
    <property type="entry name" value="PHOSPHATASE, PUTATIVE (AFU_ORTHOLOGUE AFUA_6G08710)-RELATED"/>
    <property type="match status" value="1"/>
</dbReference>
<evidence type="ECO:0000313" key="5">
    <source>
        <dbReference type="Proteomes" id="UP000252698"/>
    </source>
</evidence>
<feature type="signal peptide" evidence="1">
    <location>
        <begin position="1"/>
        <end position="31"/>
    </location>
</feature>
<dbReference type="InterPro" id="IPR018946">
    <property type="entry name" value="PhoD-like_MPP"/>
</dbReference>
<dbReference type="EMBL" id="CP027306">
    <property type="protein sequence ID" value="AXE81120.1"/>
    <property type="molecule type" value="Genomic_DNA"/>
</dbReference>
<proteinExistence type="predicted"/>
<accession>A0A2Z5JL04</accession>
<dbReference type="NCBIfam" id="TIGR01409">
    <property type="entry name" value="TAT_signal_seq"/>
    <property type="match status" value="1"/>
</dbReference>